<dbReference type="InterPro" id="IPR017452">
    <property type="entry name" value="GPCR_Rhodpsn_7TM"/>
</dbReference>
<evidence type="ECO:0000256" key="4">
    <source>
        <dbReference type="ARBA" id="ARBA00022692"/>
    </source>
</evidence>
<keyword evidence="7" id="KW-0807">Transducer</keyword>
<evidence type="ECO:0000256" key="8">
    <source>
        <dbReference type="ARBA" id="ARBA00023136"/>
    </source>
</evidence>
<proteinExistence type="predicted"/>
<evidence type="ECO:0000313" key="11">
    <source>
        <dbReference type="EMBL" id="OBS71631.1"/>
    </source>
</evidence>
<keyword evidence="8" id="KW-0472">Membrane</keyword>
<name>A0A1A6GZR3_NEOLE</name>
<keyword evidence="7" id="KW-0297">G-protein coupled receptor</keyword>
<evidence type="ECO:0000313" key="12">
    <source>
        <dbReference type="Proteomes" id="UP000092124"/>
    </source>
</evidence>
<evidence type="ECO:0000256" key="5">
    <source>
        <dbReference type="ARBA" id="ARBA00022725"/>
    </source>
</evidence>
<feature type="non-terminal residue" evidence="11">
    <location>
        <position position="1"/>
    </location>
</feature>
<dbReference type="GO" id="GO:0005886">
    <property type="term" value="C:plasma membrane"/>
    <property type="evidence" value="ECO:0007669"/>
    <property type="project" value="UniProtKB-SubCell"/>
</dbReference>
<sequence length="68" mass="7639">LFFGCVFIDAECVLLAVMAFDRYKAISNPLMYAVDMSNAECVLLAVMAFDRYKAISNPLLYSIDMSSR</sequence>
<dbReference type="SUPFAM" id="SSF81321">
    <property type="entry name" value="Family A G protein-coupled receptor-like"/>
    <property type="match status" value="2"/>
</dbReference>
<organism evidence="11 12">
    <name type="scientific">Neotoma lepida</name>
    <name type="common">Desert woodrat</name>
    <dbReference type="NCBI Taxonomy" id="56216"/>
    <lineage>
        <taxon>Eukaryota</taxon>
        <taxon>Metazoa</taxon>
        <taxon>Chordata</taxon>
        <taxon>Craniata</taxon>
        <taxon>Vertebrata</taxon>
        <taxon>Euteleostomi</taxon>
        <taxon>Mammalia</taxon>
        <taxon>Eutheria</taxon>
        <taxon>Euarchontoglires</taxon>
        <taxon>Glires</taxon>
        <taxon>Rodentia</taxon>
        <taxon>Myomorpha</taxon>
        <taxon>Muroidea</taxon>
        <taxon>Cricetidae</taxon>
        <taxon>Neotominae</taxon>
        <taxon>Neotoma</taxon>
    </lineage>
</organism>
<keyword evidence="5" id="KW-0552">Olfaction</keyword>
<dbReference type="OrthoDB" id="9706118at2759"/>
<dbReference type="STRING" id="56216.A0A1A6GZR3"/>
<evidence type="ECO:0000256" key="6">
    <source>
        <dbReference type="ARBA" id="ARBA00022989"/>
    </source>
</evidence>
<dbReference type="EMBL" id="LZPO01055926">
    <property type="protein sequence ID" value="OBS71631.1"/>
    <property type="molecule type" value="Genomic_DNA"/>
</dbReference>
<dbReference type="InterPro" id="IPR000276">
    <property type="entry name" value="GPCR_Rhodpsn"/>
</dbReference>
<gene>
    <name evidence="11" type="ORF">A6R68_13792</name>
</gene>
<evidence type="ECO:0000256" key="7">
    <source>
        <dbReference type="ARBA" id="ARBA00023040"/>
    </source>
</evidence>
<dbReference type="GO" id="GO:0004930">
    <property type="term" value="F:G protein-coupled receptor activity"/>
    <property type="evidence" value="ECO:0007669"/>
    <property type="project" value="UniProtKB-KW"/>
</dbReference>
<evidence type="ECO:0000256" key="3">
    <source>
        <dbReference type="ARBA" id="ARBA00022606"/>
    </source>
</evidence>
<evidence type="ECO:0000256" key="2">
    <source>
        <dbReference type="ARBA" id="ARBA00022475"/>
    </source>
</evidence>
<keyword evidence="4" id="KW-0812">Transmembrane</keyword>
<evidence type="ECO:0000256" key="1">
    <source>
        <dbReference type="ARBA" id="ARBA00004651"/>
    </source>
</evidence>
<feature type="domain" description="G-protein coupled receptors family 1 profile" evidence="10">
    <location>
        <begin position="1"/>
        <end position="68"/>
    </location>
</feature>
<comment type="caution">
    <text evidence="11">The sequence shown here is derived from an EMBL/GenBank/DDBJ whole genome shotgun (WGS) entry which is preliminary data.</text>
</comment>
<keyword evidence="9" id="KW-0675">Receptor</keyword>
<dbReference type="Proteomes" id="UP000092124">
    <property type="component" value="Unassembled WGS sequence"/>
</dbReference>
<feature type="non-terminal residue" evidence="11">
    <location>
        <position position="68"/>
    </location>
</feature>
<reference evidence="11 12" key="1">
    <citation type="submission" date="2016-06" db="EMBL/GenBank/DDBJ databases">
        <title>The Draft Genome Sequence and Annotation of the Desert Woodrat Neotoma lepida.</title>
        <authorList>
            <person name="Campbell M."/>
            <person name="Oakeson K.F."/>
            <person name="Yandell M."/>
            <person name="Halpert J.R."/>
            <person name="Dearing D."/>
        </authorList>
    </citation>
    <scope>NUCLEOTIDE SEQUENCE [LARGE SCALE GENOMIC DNA]</scope>
    <source>
        <strain evidence="11">417</strain>
        <tissue evidence="11">Liver</tissue>
    </source>
</reference>
<dbReference type="InterPro" id="IPR050516">
    <property type="entry name" value="Olfactory_GPCR"/>
</dbReference>
<comment type="subcellular location">
    <subcellularLocation>
        <location evidence="1">Cell membrane</location>
        <topology evidence="1">Multi-pass membrane protein</topology>
    </subcellularLocation>
</comment>
<dbReference type="AlphaFoldDB" id="A0A1A6GZR3"/>
<keyword evidence="3" id="KW-0716">Sensory transduction</keyword>
<protein>
    <recommendedName>
        <fullName evidence="10">G-protein coupled receptors family 1 profile domain-containing protein</fullName>
    </recommendedName>
</protein>
<keyword evidence="2" id="KW-1003">Cell membrane</keyword>
<keyword evidence="12" id="KW-1185">Reference proteome</keyword>
<dbReference type="Gene3D" id="1.20.1070.10">
    <property type="entry name" value="Rhodopsin 7-helix transmembrane proteins"/>
    <property type="match status" value="1"/>
</dbReference>
<evidence type="ECO:0000256" key="9">
    <source>
        <dbReference type="ARBA" id="ARBA00023170"/>
    </source>
</evidence>
<accession>A0A1A6GZR3</accession>
<dbReference type="PROSITE" id="PS50262">
    <property type="entry name" value="G_PROTEIN_RECEP_F1_2"/>
    <property type="match status" value="1"/>
</dbReference>
<dbReference type="PROSITE" id="PS00237">
    <property type="entry name" value="G_PROTEIN_RECEP_F1_1"/>
    <property type="match status" value="2"/>
</dbReference>
<dbReference type="PANTHER" id="PTHR26452">
    <property type="entry name" value="OLFACTORY RECEPTOR"/>
    <property type="match status" value="1"/>
</dbReference>
<evidence type="ECO:0000259" key="10">
    <source>
        <dbReference type="PROSITE" id="PS50262"/>
    </source>
</evidence>
<keyword evidence="6" id="KW-1133">Transmembrane helix</keyword>
<dbReference type="GO" id="GO:0007608">
    <property type="term" value="P:sensory perception of smell"/>
    <property type="evidence" value="ECO:0007669"/>
    <property type="project" value="UniProtKB-KW"/>
</dbReference>